<keyword evidence="1" id="KW-0540">Nuclease</keyword>
<keyword evidence="1" id="KW-0255">Endonuclease</keyword>
<dbReference type="EMBL" id="KY684111">
    <property type="protein sequence ID" value="ARF12268.1"/>
    <property type="molecule type" value="Genomic_DNA"/>
</dbReference>
<reference evidence="1" key="1">
    <citation type="journal article" date="2017" name="Science">
        <title>Giant viruses with an expanded complement of translation system components.</title>
        <authorList>
            <person name="Schulz F."/>
            <person name="Yutin N."/>
            <person name="Ivanova N.N."/>
            <person name="Ortega D.R."/>
            <person name="Lee T.K."/>
            <person name="Vierheilig J."/>
            <person name="Daims H."/>
            <person name="Horn M."/>
            <person name="Wagner M."/>
            <person name="Jensen G.J."/>
            <person name="Kyrpides N.C."/>
            <person name="Koonin E.V."/>
            <person name="Woyke T."/>
        </authorList>
    </citation>
    <scope>NUCLEOTIDE SEQUENCE</scope>
    <source>
        <strain evidence="1">KNV1</strain>
    </source>
</reference>
<evidence type="ECO:0000313" key="1">
    <source>
        <dbReference type="EMBL" id="ARF12268.1"/>
    </source>
</evidence>
<keyword evidence="1" id="KW-0378">Hydrolase</keyword>
<gene>
    <name evidence="1" type="ORF">Klosneuvirus_4_83</name>
</gene>
<sequence>MEIKLGGLKGGIAIVDADDYEELSKYKWYLNGYIKTTTKGKHWQMHRFIMKVTDSNQKVDHKNHNIFDNRKSNLRILTAAKNSANRKKKAIASSKYRGVCYVNRTKKYHVGITINNKRHCLGYYDNEDDAGMAYDRFMVHNKIDYIELNFPDKREEYLTETYVSPLKQKFSQYRGVHKFQNKYRATIQVNKKFVHISFSELEEECAKKYDEYIVKNNIPGRKLNFPDEHPDYNPNSKIKTLCKNIDENTVSLLINNYNTKIIKIDKNDYDKIKYYNCRVDKKLGYARITVNSKSYLLHRFLMNINDPNILIDHIDHDRLNNTRKNLRCVDYHKNAQNTKKRKGTTSQYIGVMFNKKKQKWDGRLKKNGKNIFNYRSDNEEHVARKRDLFIIENLKDDNYTLNFKWTDEDIVKWKTYLESK</sequence>
<dbReference type="SUPFAM" id="SSF54171">
    <property type="entry name" value="DNA-binding domain"/>
    <property type="match status" value="1"/>
</dbReference>
<dbReference type="GO" id="GO:0003700">
    <property type="term" value="F:DNA-binding transcription factor activity"/>
    <property type="evidence" value="ECO:0007669"/>
    <property type="project" value="InterPro"/>
</dbReference>
<dbReference type="GO" id="GO:0004519">
    <property type="term" value="F:endonuclease activity"/>
    <property type="evidence" value="ECO:0007669"/>
    <property type="project" value="UniProtKB-KW"/>
</dbReference>
<dbReference type="InterPro" id="IPR044925">
    <property type="entry name" value="His-Me_finger_sf"/>
</dbReference>
<accession>A0A1V0SKX6</accession>
<dbReference type="GO" id="GO:0003677">
    <property type="term" value="F:DNA binding"/>
    <property type="evidence" value="ECO:0007669"/>
    <property type="project" value="InterPro"/>
</dbReference>
<dbReference type="Gene3D" id="3.90.75.20">
    <property type="match status" value="2"/>
</dbReference>
<dbReference type="Gene3D" id="3.30.730.10">
    <property type="entry name" value="AP2/ERF domain"/>
    <property type="match status" value="1"/>
</dbReference>
<dbReference type="InterPro" id="IPR016177">
    <property type="entry name" value="DNA-bd_dom_sf"/>
</dbReference>
<proteinExistence type="predicted"/>
<dbReference type="SUPFAM" id="SSF54060">
    <property type="entry name" value="His-Me finger endonucleases"/>
    <property type="match status" value="2"/>
</dbReference>
<name>A0A1V0SKX6_9VIRU</name>
<organism evidence="1">
    <name type="scientific">Klosneuvirus KNV1</name>
    <dbReference type="NCBI Taxonomy" id="1977640"/>
    <lineage>
        <taxon>Viruses</taxon>
        <taxon>Varidnaviria</taxon>
        <taxon>Bamfordvirae</taxon>
        <taxon>Nucleocytoviricota</taxon>
        <taxon>Megaviricetes</taxon>
        <taxon>Imitervirales</taxon>
        <taxon>Mimiviridae</taxon>
        <taxon>Klosneuvirinae</taxon>
        <taxon>Klosneuvirus</taxon>
    </lineage>
</organism>
<dbReference type="InterPro" id="IPR036955">
    <property type="entry name" value="AP2/ERF_dom_sf"/>
</dbReference>
<protein>
    <submittedName>
        <fullName evidence="1">HNH endonuclease</fullName>
    </submittedName>
</protein>